<organism evidence="1 2">
    <name type="scientific">Porites evermanni</name>
    <dbReference type="NCBI Taxonomy" id="104178"/>
    <lineage>
        <taxon>Eukaryota</taxon>
        <taxon>Metazoa</taxon>
        <taxon>Cnidaria</taxon>
        <taxon>Anthozoa</taxon>
        <taxon>Hexacorallia</taxon>
        <taxon>Scleractinia</taxon>
        <taxon>Fungiina</taxon>
        <taxon>Poritidae</taxon>
        <taxon>Porites</taxon>
    </lineage>
</organism>
<keyword evidence="2" id="KW-1185">Reference proteome</keyword>
<comment type="caution">
    <text evidence="1">The sequence shown here is derived from an EMBL/GenBank/DDBJ whole genome shotgun (WGS) entry which is preliminary data.</text>
</comment>
<sequence length="228" mass="25435">MLKHDSDQPAAYGLLNKINKVKLIGVVNILKWILPVLATLSKSFQKGAFNYASIKPSIDYSKDKLNDVKITEAPIKQLKQDLSGAKDQQGLLQKYIKALVKNIDKRFKSPLPVLRAFSAFDPMLIPSKQTKLWTCGKMQKREENFHTTSTQPEASSEIEPVTPTTIVQDIGTQTDATSTTELQNIQEEYEKAISLLNLGDMVEEKLDSLEAFTKSVESDDSEDSGVDE</sequence>
<gene>
    <name evidence="1" type="ORF">PEVE_00027643</name>
</gene>
<protein>
    <submittedName>
        <fullName evidence="1">Uncharacterized protein</fullName>
    </submittedName>
</protein>
<accession>A0ABN8M8K7</accession>
<dbReference type="PANTHER" id="PTHR46880">
    <property type="entry name" value="RAS-ASSOCIATING DOMAIN-CONTAINING PROTEIN"/>
    <property type="match status" value="1"/>
</dbReference>
<dbReference type="EMBL" id="CALNXI010000380">
    <property type="protein sequence ID" value="CAH3025940.1"/>
    <property type="molecule type" value="Genomic_DNA"/>
</dbReference>
<dbReference type="Proteomes" id="UP001159427">
    <property type="component" value="Unassembled WGS sequence"/>
</dbReference>
<reference evidence="1 2" key="1">
    <citation type="submission" date="2022-05" db="EMBL/GenBank/DDBJ databases">
        <authorList>
            <consortium name="Genoscope - CEA"/>
            <person name="William W."/>
        </authorList>
    </citation>
    <scope>NUCLEOTIDE SEQUENCE [LARGE SCALE GENOMIC DNA]</scope>
</reference>
<evidence type="ECO:0000313" key="1">
    <source>
        <dbReference type="EMBL" id="CAH3025940.1"/>
    </source>
</evidence>
<proteinExistence type="predicted"/>
<evidence type="ECO:0000313" key="2">
    <source>
        <dbReference type="Proteomes" id="UP001159427"/>
    </source>
</evidence>
<dbReference type="PANTHER" id="PTHR46880:SF5">
    <property type="entry name" value="DUF4371 DOMAIN-CONTAINING PROTEIN"/>
    <property type="match status" value="1"/>
</dbReference>
<name>A0ABN8M8K7_9CNID</name>